<organism evidence="1 2">
    <name type="scientific">Paramecium octaurelia</name>
    <dbReference type="NCBI Taxonomy" id="43137"/>
    <lineage>
        <taxon>Eukaryota</taxon>
        <taxon>Sar</taxon>
        <taxon>Alveolata</taxon>
        <taxon>Ciliophora</taxon>
        <taxon>Intramacronucleata</taxon>
        <taxon>Oligohymenophorea</taxon>
        <taxon>Peniculida</taxon>
        <taxon>Parameciidae</taxon>
        <taxon>Paramecium</taxon>
    </lineage>
</organism>
<proteinExistence type="predicted"/>
<protein>
    <submittedName>
        <fullName evidence="1">Uncharacterized protein</fullName>
    </submittedName>
</protein>
<reference evidence="1" key="1">
    <citation type="submission" date="2021-01" db="EMBL/GenBank/DDBJ databases">
        <authorList>
            <consortium name="Genoscope - CEA"/>
            <person name="William W."/>
        </authorList>
    </citation>
    <scope>NUCLEOTIDE SEQUENCE</scope>
</reference>
<sequence>MALIVSNIQVGKSKCLNIIQSFLKLKPHIQVATKYQVTLIDSRKFDKPDLDTAVKFFGLIERKWVWK</sequence>
<dbReference type="EMBL" id="CAJJDP010000072">
    <property type="protein sequence ID" value="CAD8179464.1"/>
    <property type="molecule type" value="Genomic_DNA"/>
</dbReference>
<gene>
    <name evidence="1" type="ORF">POCTA_138.1.T0730030</name>
</gene>
<keyword evidence="2" id="KW-1185">Reference proteome</keyword>
<evidence type="ECO:0000313" key="1">
    <source>
        <dbReference type="EMBL" id="CAD8179464.1"/>
    </source>
</evidence>
<accession>A0A8S1VPR1</accession>
<name>A0A8S1VPR1_PAROT</name>
<dbReference type="Proteomes" id="UP000683925">
    <property type="component" value="Unassembled WGS sequence"/>
</dbReference>
<evidence type="ECO:0000313" key="2">
    <source>
        <dbReference type="Proteomes" id="UP000683925"/>
    </source>
</evidence>
<comment type="caution">
    <text evidence="1">The sequence shown here is derived from an EMBL/GenBank/DDBJ whole genome shotgun (WGS) entry which is preliminary data.</text>
</comment>
<dbReference type="AlphaFoldDB" id="A0A8S1VPR1"/>